<gene>
    <name evidence="5" type="ORF">ACHAWO_013867</name>
</gene>
<dbReference type="GO" id="GO:0003723">
    <property type="term" value="F:RNA binding"/>
    <property type="evidence" value="ECO:0007669"/>
    <property type="project" value="UniProtKB-UniRule"/>
</dbReference>
<evidence type="ECO:0000256" key="1">
    <source>
        <dbReference type="ARBA" id="ARBA00022737"/>
    </source>
</evidence>
<dbReference type="EMBL" id="JALLPJ020000098">
    <property type="protein sequence ID" value="KAL3802484.1"/>
    <property type="molecule type" value="Genomic_DNA"/>
</dbReference>
<accession>A0ABD3QR36</accession>
<proteinExistence type="predicted"/>
<feature type="domain" description="K Homology" evidence="4">
    <location>
        <begin position="53"/>
        <end position="128"/>
    </location>
</feature>
<keyword evidence="1" id="KW-0677">Repeat</keyword>
<dbReference type="InterPro" id="IPR036612">
    <property type="entry name" value="KH_dom_type_1_sf"/>
</dbReference>
<keyword evidence="2" id="KW-0694">RNA-binding</keyword>
<organism evidence="5 6">
    <name type="scientific">Cyclotella atomus</name>
    <dbReference type="NCBI Taxonomy" id="382360"/>
    <lineage>
        <taxon>Eukaryota</taxon>
        <taxon>Sar</taxon>
        <taxon>Stramenopiles</taxon>
        <taxon>Ochrophyta</taxon>
        <taxon>Bacillariophyta</taxon>
        <taxon>Coscinodiscophyceae</taxon>
        <taxon>Thalassiosirophycidae</taxon>
        <taxon>Stephanodiscales</taxon>
        <taxon>Stephanodiscaceae</taxon>
        <taxon>Cyclotella</taxon>
    </lineage>
</organism>
<evidence type="ECO:0000313" key="5">
    <source>
        <dbReference type="EMBL" id="KAL3802484.1"/>
    </source>
</evidence>
<dbReference type="InterPro" id="IPR004088">
    <property type="entry name" value="KH_dom_type_1"/>
</dbReference>
<evidence type="ECO:0000256" key="2">
    <source>
        <dbReference type="PROSITE-ProRule" id="PRU00117"/>
    </source>
</evidence>
<dbReference type="PANTHER" id="PTHR10288">
    <property type="entry name" value="KH DOMAIN CONTAINING RNA BINDING PROTEIN"/>
    <property type="match status" value="1"/>
</dbReference>
<dbReference type="Proteomes" id="UP001530400">
    <property type="component" value="Unassembled WGS sequence"/>
</dbReference>
<evidence type="ECO:0000256" key="3">
    <source>
        <dbReference type="SAM" id="MobiDB-lite"/>
    </source>
</evidence>
<dbReference type="Pfam" id="PF00013">
    <property type="entry name" value="KH_1"/>
    <property type="match status" value="2"/>
</dbReference>
<reference evidence="5 6" key="1">
    <citation type="submission" date="2024-10" db="EMBL/GenBank/DDBJ databases">
        <title>Updated reference genomes for cyclostephanoid diatoms.</title>
        <authorList>
            <person name="Roberts W.R."/>
            <person name="Alverson A.J."/>
        </authorList>
    </citation>
    <scope>NUCLEOTIDE SEQUENCE [LARGE SCALE GENOMIC DNA]</scope>
    <source>
        <strain evidence="5 6">AJA010-31</strain>
    </source>
</reference>
<feature type="domain" description="K Homology" evidence="4">
    <location>
        <begin position="144"/>
        <end position="221"/>
    </location>
</feature>
<name>A0ABD3QR36_9STRA</name>
<feature type="region of interest" description="Disordered" evidence="3">
    <location>
        <begin position="1"/>
        <end position="21"/>
    </location>
</feature>
<comment type="caution">
    <text evidence="5">The sequence shown here is derived from an EMBL/GenBank/DDBJ whole genome shotgun (WGS) entry which is preliminary data.</text>
</comment>
<dbReference type="SMART" id="SM00322">
    <property type="entry name" value="KH"/>
    <property type="match status" value="2"/>
</dbReference>
<dbReference type="AlphaFoldDB" id="A0ABD3QR36"/>
<evidence type="ECO:0000259" key="4">
    <source>
        <dbReference type="SMART" id="SM00322"/>
    </source>
</evidence>
<dbReference type="Gene3D" id="3.30.1370.10">
    <property type="entry name" value="K Homology domain, type 1"/>
    <property type="match status" value="2"/>
</dbReference>
<dbReference type="SUPFAM" id="SSF54791">
    <property type="entry name" value="Eukaryotic type KH-domain (KH-domain type I)"/>
    <property type="match status" value="2"/>
</dbReference>
<dbReference type="PROSITE" id="PS50084">
    <property type="entry name" value="KH_TYPE_1"/>
    <property type="match status" value="2"/>
</dbReference>
<evidence type="ECO:0000313" key="6">
    <source>
        <dbReference type="Proteomes" id="UP001530400"/>
    </source>
</evidence>
<keyword evidence="6" id="KW-1185">Reference proteome</keyword>
<dbReference type="InterPro" id="IPR004087">
    <property type="entry name" value="KH_dom"/>
</dbReference>
<sequence>MEAEDTQRKGSLANISQTGSSDTEAATTFNFAMRHQKRKKTILPQNQVPSTSLQVAIKILVSSAASGAIIGKSGRTISELQEKSKSRIKLSQRSDYYPEGPVKSRVCLFQGRLANVKNAVELVLGKLHEFEASLEANDETQLSESFSLRLLIPASACGLLIGRGGANIKHLKEDSNVTCIQISQKESDGMVSALTSERIMTITGPTLQSFEMRMIFRASRKWSPEQTTTSAESYSGKLTWRQLKHRRCSDSVP</sequence>
<protein>
    <recommendedName>
        <fullName evidence="4">K Homology domain-containing protein</fullName>
    </recommendedName>
</protein>